<feature type="compositionally biased region" description="Polar residues" evidence="2">
    <location>
        <begin position="1200"/>
        <end position="1211"/>
    </location>
</feature>
<dbReference type="PANTHER" id="PTHR15607">
    <property type="entry name" value="SYNAPTONEMAL COMPLEX PROTEIN-RELATED"/>
    <property type="match status" value="1"/>
</dbReference>
<feature type="region of interest" description="Disordered" evidence="2">
    <location>
        <begin position="1402"/>
        <end position="1452"/>
    </location>
</feature>
<proteinExistence type="predicted"/>
<dbReference type="PANTHER" id="PTHR15607:SF12">
    <property type="entry name" value="SYNAPTONEMAL COMPLEX PROTEIN 2"/>
    <property type="match status" value="1"/>
</dbReference>
<feature type="region of interest" description="Disordered" evidence="2">
    <location>
        <begin position="792"/>
        <end position="907"/>
    </location>
</feature>
<feature type="compositionally biased region" description="Polar residues" evidence="2">
    <location>
        <begin position="1138"/>
        <end position="1147"/>
    </location>
</feature>
<feature type="compositionally biased region" description="Basic and acidic residues" evidence="2">
    <location>
        <begin position="1013"/>
        <end position="1026"/>
    </location>
</feature>
<evidence type="ECO:0000259" key="3">
    <source>
        <dbReference type="Pfam" id="PF18584"/>
    </source>
</evidence>
<dbReference type="GO" id="GO:0007143">
    <property type="term" value="P:female meiotic nuclear division"/>
    <property type="evidence" value="ECO:0007669"/>
    <property type="project" value="TreeGrafter"/>
</dbReference>
<feature type="compositionally biased region" description="Polar residues" evidence="2">
    <location>
        <begin position="577"/>
        <end position="588"/>
    </location>
</feature>
<feature type="compositionally biased region" description="Polar residues" evidence="2">
    <location>
        <begin position="598"/>
        <end position="607"/>
    </location>
</feature>
<protein>
    <recommendedName>
        <fullName evidence="3">Synaptonemal complex protein 2 Spt16M-like domain-containing protein</fullName>
    </recommendedName>
</protein>
<dbReference type="OrthoDB" id="10256849at2759"/>
<dbReference type="InParanoid" id="A0A1X7U4D4"/>
<dbReference type="GO" id="GO:0000800">
    <property type="term" value="C:lateral element"/>
    <property type="evidence" value="ECO:0007669"/>
    <property type="project" value="TreeGrafter"/>
</dbReference>
<keyword evidence="1" id="KW-0175">Coiled coil</keyword>
<dbReference type="GO" id="GO:0000779">
    <property type="term" value="C:condensed chromosome, centromeric region"/>
    <property type="evidence" value="ECO:0007669"/>
    <property type="project" value="TreeGrafter"/>
</dbReference>
<dbReference type="Pfam" id="PF18584">
    <property type="entry name" value="SYCP2_SLD"/>
    <property type="match status" value="1"/>
</dbReference>
<feature type="compositionally biased region" description="Polar residues" evidence="2">
    <location>
        <begin position="615"/>
        <end position="639"/>
    </location>
</feature>
<feature type="region of interest" description="Disordered" evidence="2">
    <location>
        <begin position="362"/>
        <end position="382"/>
    </location>
</feature>
<accession>A0A1X7U4D4</accession>
<feature type="region of interest" description="Disordered" evidence="2">
    <location>
        <begin position="969"/>
        <end position="1067"/>
    </location>
</feature>
<feature type="region of interest" description="Disordered" evidence="2">
    <location>
        <begin position="572"/>
        <end position="696"/>
    </location>
</feature>
<feature type="region of interest" description="Disordered" evidence="2">
    <location>
        <begin position="1"/>
        <end position="24"/>
    </location>
</feature>
<feature type="compositionally biased region" description="Low complexity" evidence="2">
    <location>
        <begin position="662"/>
        <end position="682"/>
    </location>
</feature>
<organism evidence="4">
    <name type="scientific">Amphimedon queenslandica</name>
    <name type="common">Sponge</name>
    <dbReference type="NCBI Taxonomy" id="400682"/>
    <lineage>
        <taxon>Eukaryota</taxon>
        <taxon>Metazoa</taxon>
        <taxon>Porifera</taxon>
        <taxon>Demospongiae</taxon>
        <taxon>Heteroscleromorpha</taxon>
        <taxon>Haplosclerida</taxon>
        <taxon>Niphatidae</taxon>
        <taxon>Amphimedon</taxon>
    </lineage>
</organism>
<evidence type="ECO:0000256" key="2">
    <source>
        <dbReference type="SAM" id="MobiDB-lite"/>
    </source>
</evidence>
<feature type="compositionally biased region" description="Polar residues" evidence="2">
    <location>
        <begin position="1434"/>
        <end position="1444"/>
    </location>
</feature>
<feature type="compositionally biased region" description="Polar residues" evidence="2">
    <location>
        <begin position="1299"/>
        <end position="1313"/>
    </location>
</feature>
<feature type="region of interest" description="Disordered" evidence="2">
    <location>
        <begin position="1254"/>
        <end position="1277"/>
    </location>
</feature>
<dbReference type="InterPro" id="IPR040560">
    <property type="entry name" value="SYCP2_SLD"/>
</dbReference>
<feature type="compositionally biased region" description="Polar residues" evidence="2">
    <location>
        <begin position="856"/>
        <end position="898"/>
    </location>
</feature>
<feature type="region of interest" description="Disordered" evidence="2">
    <location>
        <begin position="729"/>
        <end position="767"/>
    </location>
</feature>
<reference evidence="4" key="1">
    <citation type="submission" date="2017-05" db="UniProtKB">
        <authorList>
            <consortium name="EnsemblMetazoa"/>
        </authorList>
    </citation>
    <scope>IDENTIFICATION</scope>
</reference>
<dbReference type="GO" id="GO:0007140">
    <property type="term" value="P:male meiotic nuclear division"/>
    <property type="evidence" value="ECO:0007669"/>
    <property type="project" value="TreeGrafter"/>
</dbReference>
<name>A0A1X7U4D4_AMPQE</name>
<feature type="compositionally biased region" description="Low complexity" evidence="2">
    <location>
        <begin position="937"/>
        <end position="947"/>
    </location>
</feature>
<feature type="compositionally biased region" description="Basic and acidic residues" evidence="2">
    <location>
        <begin position="980"/>
        <end position="1003"/>
    </location>
</feature>
<feature type="region of interest" description="Disordered" evidence="2">
    <location>
        <begin position="1138"/>
        <end position="1221"/>
    </location>
</feature>
<dbReference type="InterPro" id="IPR024835">
    <property type="entry name" value="SYCP2-like"/>
</dbReference>
<evidence type="ECO:0000313" key="4">
    <source>
        <dbReference type="EnsemblMetazoa" id="Aqu2.1.22404_001"/>
    </source>
</evidence>
<dbReference type="EnsemblMetazoa" id="Aqu2.1.22404_001">
    <property type="protein sequence ID" value="Aqu2.1.22404_001"/>
    <property type="gene ID" value="Aqu2.1.22404"/>
</dbReference>
<feature type="compositionally biased region" description="Basic and acidic residues" evidence="2">
    <location>
        <begin position="1212"/>
        <end position="1221"/>
    </location>
</feature>
<feature type="compositionally biased region" description="Low complexity" evidence="2">
    <location>
        <begin position="816"/>
        <end position="855"/>
    </location>
</feature>
<feature type="region of interest" description="Disordered" evidence="2">
    <location>
        <begin position="1083"/>
        <end position="1126"/>
    </location>
</feature>
<feature type="coiled-coil region" evidence="1">
    <location>
        <begin position="1499"/>
        <end position="1533"/>
    </location>
</feature>
<feature type="region of interest" description="Disordered" evidence="2">
    <location>
        <begin position="920"/>
        <end position="950"/>
    </location>
</feature>
<feature type="compositionally biased region" description="Low complexity" evidence="2">
    <location>
        <begin position="1257"/>
        <end position="1272"/>
    </location>
</feature>
<feature type="region of interest" description="Disordered" evidence="2">
    <location>
        <begin position="1299"/>
        <end position="1329"/>
    </location>
</feature>
<sequence>MDELRKYLESTGAPGGPPDSDISSSKCTKKFYEVLKSSVLKSLKSGSLTDFVLLMEALRQLGSPSVSNFRKFITFGLSKMIMCLDQLLLLADSALTFDWNKAMESFVSVIEDISSYSESAFTSICLLIPSLIHSLVIISYKLNSQYISTVVEISRLLNHLLSNCSLVKRSLVLSSQDVYKDVIMIGERLPLVGDFEYQQNLLEMFFRLTDNDRRTDVALKLFGAYKLSKDFMNIRQPEFETDLQLGSNWIDFNLVSGCISFFIQTQDSFSCSHTSSQELVWDNVYIRSSNIDNWTTKTYYGSTVLRIVINKRLSSLPNVRRLELSLGDGVSQDRIKEIMTLVFSKDTGLMATGRTVGATGTSGTVGTMANGGTTSGSVGPGSVEPGQMVKATGGTTNETGRTVGTVATGRTVGTVATGRTVGTVATGRTVGTVATGRTVGTVATGRTVGTVTTGHTVGSVATGKVKVSSASNPIRIYLDKSSESAATNDDEVSPITANANLHTPTPAERFICSQDTPTEQPIVTLTPFTSTPKPLPPLAQSSINSASNSHQSATPTNALHVRVTVTNQIVAKPSGPTLKSTKGLSSDATVKVPPVSNCPVTQSSTVVSKPASIVPATNKSSSSLGTKPVTSKRPTSVATPNKLVRAELQFEGTPPPLPPSVLPSSSAHKDSSNSSKKGGPSSATKKEEGASKNGRLSLARSCKTRALLSTVSSNCMDTFDYAEQSTITASSNNNNNNNNTTAAINSVTKNSVTKNSSKRRPVIRSASKIHPVESAGVKKVLEESFMSETSDHDISVYDFPPSPVKSKNGLSKSTRKQSLVSSTSSTATSPQRPSISNTGPPNRTSTTNRTSSNTNIAETATINRSAVINNSTATNSTAVPGATDSTVNRPSVTTDSTTAPPPVVPKRSFARKVPGVRRYSTGLKSLDKSLDRRGRGKSVSFGSSSSSANNSRDVLKSISMIEETQLETDKEIVLGNGGAGERDKASNEGRTEKRGETKAKRVESTSTQKKSTGKKESVASLGKKESVATCSNGKKDSVASHGRKDGDKERKTASKSKEGVPLMAAEPQVAEIEGEIVITRIDERPNTRSRKKKSLDDSFDDIVKRRPKSRQRPCVPSPVIDFDDDSDFSLEDISITYSFNSNGNRNKTGGKHQQCINGDKEERDTGPDTSDIRVAGSTSRSEGGANGGYRDNGVTRNGGRENTSCTISMKSNGRERREEEMVTAHDFSYGGKKILRKGLRVSLEKTGMEIRERATVTSRSSGRNSLNGGTLSDRGKTDHSVHMLDESMEEFINEDPTSVECSLSTDDTTWSPQTKAKAPAPNNKATKTVHFGPVSNKLHVSNNDTADTNNGVYKGAPSPQLALSPNGSVSSSQMDLDCSVMSAFRKDCTVLFTDISTLKKMSAPTVSSKPSNNKRKRKNEGKPGGPILKKAKSATESVLHSSTVNDDESSLTDNVLTASDEASKSMEVVLKDIRKETQFMEDLYHKARLEHSEFTEHQKKRFEEEKDKLNEPLAKLSKEMNRIKKKILQEQHERSMSNVRKSLLTMVNKLVHES</sequence>
<feature type="domain" description="Synaptonemal complex protein 2 Spt16M-like" evidence="3">
    <location>
        <begin position="241"/>
        <end position="314"/>
    </location>
</feature>
<feature type="compositionally biased region" description="Low complexity" evidence="2">
    <location>
        <begin position="729"/>
        <end position="746"/>
    </location>
</feature>
<feature type="compositionally biased region" description="Basic and acidic residues" evidence="2">
    <location>
        <begin position="1033"/>
        <end position="1058"/>
    </location>
</feature>
<evidence type="ECO:0000256" key="1">
    <source>
        <dbReference type="SAM" id="Coils"/>
    </source>
</evidence>
<feature type="compositionally biased region" description="Low complexity" evidence="2">
    <location>
        <begin position="1314"/>
        <end position="1328"/>
    </location>
</feature>